<keyword evidence="2" id="KW-1185">Reference proteome</keyword>
<organism evidence="1 2">
    <name type="scientific">Erwinia phage pEa_SNUABM_7</name>
    <dbReference type="NCBI Taxonomy" id="2866695"/>
    <lineage>
        <taxon>Viruses</taxon>
        <taxon>Duplodnaviria</taxon>
        <taxon>Heunggongvirae</taxon>
        <taxon>Uroviricota</taxon>
        <taxon>Caudoviricetes</taxon>
        <taxon>Snuvirus</taxon>
        <taxon>Snuvirus SNUABM7</taxon>
    </lineage>
</organism>
<dbReference type="Proteomes" id="UP000827609">
    <property type="component" value="Segment"/>
</dbReference>
<name>A0AAE7WTD5_9CAUD</name>
<protein>
    <submittedName>
        <fullName evidence="1">Uncharacterized protein</fullName>
    </submittedName>
</protein>
<accession>A0AAE7WTD5</accession>
<evidence type="ECO:0000313" key="2">
    <source>
        <dbReference type="Proteomes" id="UP000827609"/>
    </source>
</evidence>
<reference evidence="1" key="1">
    <citation type="submission" date="2021-06" db="EMBL/GenBank/DDBJ databases">
        <title>Complete genome sequence of Erwinia phage pEa_SNUABM_7.</title>
        <authorList>
            <person name="Kim S.G."/>
            <person name="Park S.C."/>
        </authorList>
    </citation>
    <scope>NUCLEOTIDE SEQUENCE</scope>
</reference>
<evidence type="ECO:0000313" key="1">
    <source>
        <dbReference type="EMBL" id="QYW04820.1"/>
    </source>
</evidence>
<gene>
    <name evidence="1" type="ORF">pEaSNUABM7_00152</name>
</gene>
<proteinExistence type="predicted"/>
<sequence length="138" mass="15195">MAQFSFAYNIGDIVTFVAGTTAQGAPYNLRGTINTILISGDCALYMIQTRYAQHPVAETDIVRPIFSSKSFDVFYPGVEVMVKQEDGTEVAAYVENAIISNGRLIYQLTDLGCSQIFEVPESHVRLANCGLDNINNFQ</sequence>
<dbReference type="EMBL" id="MZ475896">
    <property type="protein sequence ID" value="QYW04820.1"/>
    <property type="molecule type" value="Genomic_DNA"/>
</dbReference>